<comment type="caution">
    <text evidence="5">The sequence shown here is derived from an EMBL/GenBank/DDBJ whole genome shotgun (WGS) entry which is preliminary data.</text>
</comment>
<evidence type="ECO:0000313" key="5">
    <source>
        <dbReference type="EMBL" id="PVE46804.1"/>
    </source>
</evidence>
<dbReference type="EMBL" id="QDDR01000007">
    <property type="protein sequence ID" value="PVE46804.1"/>
    <property type="molecule type" value="Genomic_DNA"/>
</dbReference>
<gene>
    <name evidence="5" type="ORF">DDE23_14050</name>
</gene>
<dbReference type="NCBIfam" id="NF037995">
    <property type="entry name" value="TRAP_S1"/>
    <property type="match status" value="1"/>
</dbReference>
<dbReference type="InterPro" id="IPR038404">
    <property type="entry name" value="TRAP_DctP_sf"/>
</dbReference>
<reference evidence="5 6" key="1">
    <citation type="journal article" date="2011" name="Syst. Appl. Microbiol.">
        <title>Defluviimonas denitrificans gen. nov., sp. nov., and Pararhodobacter aggregans gen. nov., sp. nov., non-phototrophic Rhodobacteraceae from the biofilter of a marine aquaculture.</title>
        <authorList>
            <person name="Foesel B.U."/>
            <person name="Drake H.L."/>
            <person name="Schramm A."/>
        </authorList>
    </citation>
    <scope>NUCLEOTIDE SEQUENCE [LARGE SCALE GENOMIC DNA]</scope>
    <source>
        <strain evidence="5 6">D1-19</strain>
    </source>
</reference>
<protein>
    <recommendedName>
        <fullName evidence="7">C4-dicarboxylate ABC transporter substrate-binding protein</fullName>
    </recommendedName>
</protein>
<organism evidence="5 6">
    <name type="scientific">Pararhodobacter aggregans</name>
    <dbReference type="NCBI Taxonomy" id="404875"/>
    <lineage>
        <taxon>Bacteria</taxon>
        <taxon>Pseudomonadati</taxon>
        <taxon>Pseudomonadota</taxon>
        <taxon>Alphaproteobacteria</taxon>
        <taxon>Rhodobacterales</taxon>
        <taxon>Paracoccaceae</taxon>
        <taxon>Pararhodobacter</taxon>
    </lineage>
</organism>
<keyword evidence="6" id="KW-1185">Reference proteome</keyword>
<name>A0A2T7UQ67_9RHOB</name>
<feature type="signal peptide" evidence="4">
    <location>
        <begin position="1"/>
        <end position="23"/>
    </location>
</feature>
<evidence type="ECO:0000256" key="3">
    <source>
        <dbReference type="ARBA" id="ARBA00022764"/>
    </source>
</evidence>
<dbReference type="GO" id="GO:0055085">
    <property type="term" value="P:transmembrane transport"/>
    <property type="evidence" value="ECO:0007669"/>
    <property type="project" value="InterPro"/>
</dbReference>
<evidence type="ECO:0000256" key="2">
    <source>
        <dbReference type="ARBA" id="ARBA00022729"/>
    </source>
</evidence>
<keyword evidence="3" id="KW-0574">Periplasm</keyword>
<dbReference type="OrthoDB" id="7822595at2"/>
<dbReference type="InterPro" id="IPR018389">
    <property type="entry name" value="DctP_fam"/>
</dbReference>
<dbReference type="RefSeq" id="WP_107752376.1">
    <property type="nucleotide sequence ID" value="NZ_QBKF01000007.1"/>
</dbReference>
<sequence length="335" mass="34949">MFRPTFAALCLALPCAVATPLLAADFTLKVSSPTNNDAILRWMQGFETRLEAATDGAIDVQLFPANQLGQIPATIEGAAMGTIEVTAPASSFFVQYDRRFEVLDVPGLFQNLAHAQATLADPEVLDRLASYAQDQGLETIAAFPHGPLGIVSVRAFDSATALQGQRIRVAGPTVLATGPLSALGASPISLPLGEVLPAMQNGVVDGLIAGLPVFTTGRYYDVALDLTVVPESYLIVTAVASSAFLDTIGADLAEAVRTAARGALEDTNSWNLGAVEAVQGIWEENGGRLVTLPEADAQAYLDAVAAVLPEAEAQNPALAGELAFLRGVAQRHAAE</sequence>
<dbReference type="Proteomes" id="UP000244810">
    <property type="component" value="Unassembled WGS sequence"/>
</dbReference>
<keyword evidence="2 4" id="KW-0732">Signal</keyword>
<evidence type="ECO:0008006" key="7">
    <source>
        <dbReference type="Google" id="ProtNLM"/>
    </source>
</evidence>
<evidence type="ECO:0000313" key="6">
    <source>
        <dbReference type="Proteomes" id="UP000244810"/>
    </source>
</evidence>
<evidence type="ECO:0000256" key="4">
    <source>
        <dbReference type="SAM" id="SignalP"/>
    </source>
</evidence>
<dbReference type="GO" id="GO:0042597">
    <property type="term" value="C:periplasmic space"/>
    <property type="evidence" value="ECO:0007669"/>
    <property type="project" value="UniProtKB-SubCell"/>
</dbReference>
<accession>A0A2T7UQ67</accession>
<dbReference type="PANTHER" id="PTHR33376">
    <property type="match status" value="1"/>
</dbReference>
<feature type="chain" id="PRO_5015414495" description="C4-dicarboxylate ABC transporter substrate-binding protein" evidence="4">
    <location>
        <begin position="24"/>
        <end position="335"/>
    </location>
</feature>
<dbReference type="PANTHER" id="PTHR33376:SF5">
    <property type="entry name" value="EXTRACYTOPLASMIC SOLUTE RECEPTOR PROTEIN"/>
    <property type="match status" value="1"/>
</dbReference>
<dbReference type="Pfam" id="PF03480">
    <property type="entry name" value="DctP"/>
    <property type="match status" value="1"/>
</dbReference>
<dbReference type="AlphaFoldDB" id="A0A2T7UQ67"/>
<evidence type="ECO:0000256" key="1">
    <source>
        <dbReference type="ARBA" id="ARBA00004418"/>
    </source>
</evidence>
<proteinExistence type="predicted"/>
<comment type="subcellular location">
    <subcellularLocation>
        <location evidence="1">Periplasm</location>
    </subcellularLocation>
</comment>
<dbReference type="CDD" id="cd13603">
    <property type="entry name" value="PBP2_TRAP_Siap_TeaA_like"/>
    <property type="match status" value="1"/>
</dbReference>
<dbReference type="Gene3D" id="3.40.190.170">
    <property type="entry name" value="Bacterial extracellular solute-binding protein, family 7"/>
    <property type="match status" value="1"/>
</dbReference>